<organism evidence="1 2">
    <name type="scientific">Vitis vinifera</name>
    <name type="common">Grape</name>
    <dbReference type="NCBI Taxonomy" id="29760"/>
    <lineage>
        <taxon>Eukaryota</taxon>
        <taxon>Viridiplantae</taxon>
        <taxon>Streptophyta</taxon>
        <taxon>Embryophyta</taxon>
        <taxon>Tracheophyta</taxon>
        <taxon>Spermatophyta</taxon>
        <taxon>Magnoliopsida</taxon>
        <taxon>eudicotyledons</taxon>
        <taxon>Gunneridae</taxon>
        <taxon>Pentapetalae</taxon>
        <taxon>rosids</taxon>
        <taxon>Vitales</taxon>
        <taxon>Vitaceae</taxon>
        <taxon>Viteae</taxon>
        <taxon>Vitis</taxon>
    </lineage>
</organism>
<evidence type="ECO:0000313" key="1">
    <source>
        <dbReference type="EMBL" id="RVW84733.1"/>
    </source>
</evidence>
<gene>
    <name evidence="1" type="ORF">CK203_046662</name>
</gene>
<proteinExistence type="predicted"/>
<protein>
    <submittedName>
        <fullName evidence="1">Uncharacterized protein</fullName>
    </submittedName>
</protein>
<dbReference type="Proteomes" id="UP000288805">
    <property type="component" value="Unassembled WGS sequence"/>
</dbReference>
<accession>A0A438HJT8</accession>
<evidence type="ECO:0000313" key="2">
    <source>
        <dbReference type="Proteomes" id="UP000288805"/>
    </source>
</evidence>
<sequence length="59" mass="6731">MGKDVKEPTPPKEFAPPPIIHEAEVMIEEPVNLPLIPSQRIRTPCGAEPLKHLWQRLRV</sequence>
<dbReference type="EMBL" id="QGNW01000212">
    <property type="protein sequence ID" value="RVW84733.1"/>
    <property type="molecule type" value="Genomic_DNA"/>
</dbReference>
<name>A0A438HJT8_VITVI</name>
<comment type="caution">
    <text evidence="1">The sequence shown here is derived from an EMBL/GenBank/DDBJ whole genome shotgun (WGS) entry which is preliminary data.</text>
</comment>
<reference evidence="1 2" key="1">
    <citation type="journal article" date="2018" name="PLoS Genet.">
        <title>Population sequencing reveals clonal diversity and ancestral inbreeding in the grapevine cultivar Chardonnay.</title>
        <authorList>
            <person name="Roach M.J."/>
            <person name="Johnson D.L."/>
            <person name="Bohlmann J."/>
            <person name="van Vuuren H.J."/>
            <person name="Jones S.J."/>
            <person name="Pretorius I.S."/>
            <person name="Schmidt S.A."/>
            <person name="Borneman A.R."/>
        </authorList>
    </citation>
    <scope>NUCLEOTIDE SEQUENCE [LARGE SCALE GENOMIC DNA]</scope>
    <source>
        <strain evidence="2">cv. Chardonnay</strain>
        <tissue evidence="1">Leaf</tissue>
    </source>
</reference>
<dbReference type="AlphaFoldDB" id="A0A438HJT8"/>